<sequence length="399" mass="44873">MFYASKALTVLWRLTGLGTLSLSSSPPPPSSRLSAAYAAIVYSAYAYLCSVLVLERLSAYRRHESGTFQIHAIRDTNMALLFVTSTAVYWCTTVYRRQHARVYAEHAAVVHQLFGTAAPVGRALDAYCWVLYALLVAALSLDVRRYAGPVPWTFGAVYVWGHYALLTGNMQFAITVFGLRQCYRELNCRMRAGNAGRSHDSGLREYGTAAAADTAKTSSSDVPLQNIMFISVLEKVNLLTILKHWSDVHWSITQIVSRVNNLFKFRLFIFFLCGLLHLMLTPYLLSLTILNEDIDILRYILECTLWFIIHILRVVLMIYPCALLGEEAAKTQILLGSYLNTKIDLFDIKKIETYAQQLAANTPEFSIYSMFVIDKQLVITLTGAVTTYLVIILQLQGQS</sequence>
<comment type="subcellular location">
    <subcellularLocation>
        <location evidence="1 8">Cell membrane</location>
        <topology evidence="1 8">Multi-pass membrane protein</topology>
    </subcellularLocation>
</comment>
<dbReference type="GO" id="GO:0005886">
    <property type="term" value="C:plasma membrane"/>
    <property type="evidence" value="ECO:0007669"/>
    <property type="project" value="UniProtKB-SubCell"/>
</dbReference>
<gene>
    <name evidence="9" type="ORF">APHIGO_LOCUS5669</name>
</gene>
<evidence type="ECO:0000313" key="10">
    <source>
        <dbReference type="Proteomes" id="UP001154329"/>
    </source>
</evidence>
<feature type="transmembrane region" description="Helical" evidence="8">
    <location>
        <begin position="377"/>
        <end position="395"/>
    </location>
</feature>
<feature type="transmembrane region" description="Helical" evidence="8">
    <location>
        <begin position="126"/>
        <end position="147"/>
    </location>
</feature>
<dbReference type="InterPro" id="IPR013604">
    <property type="entry name" value="7TM_chemorcpt"/>
</dbReference>
<keyword evidence="4 8" id="KW-1133">Transmembrane helix</keyword>
<feature type="transmembrane region" description="Helical" evidence="8">
    <location>
        <begin position="159"/>
        <end position="179"/>
    </location>
</feature>
<dbReference type="PANTHER" id="PTHR21143:SF123">
    <property type="entry name" value="GUSTATORY RECEPTOR FOR SUGAR TASTE 43A-RELATED"/>
    <property type="match status" value="1"/>
</dbReference>
<accession>A0A9P0J1E0</accession>
<feature type="transmembrane region" description="Helical" evidence="8">
    <location>
        <begin position="33"/>
        <end position="54"/>
    </location>
</feature>
<keyword evidence="5 8" id="KW-0472">Membrane</keyword>
<feature type="transmembrane region" description="Helical" evidence="8">
    <location>
        <begin position="267"/>
        <end position="285"/>
    </location>
</feature>
<dbReference type="AlphaFoldDB" id="A0A9P0J1E0"/>
<evidence type="ECO:0000313" key="9">
    <source>
        <dbReference type="EMBL" id="CAH1724355.1"/>
    </source>
</evidence>
<comment type="similarity">
    <text evidence="8">Belongs to the insect chemoreceptor superfamily. Gustatory receptor (GR) family.</text>
</comment>
<proteinExistence type="inferred from homology"/>
<comment type="function">
    <text evidence="8">Gustatory receptor which mediates acceptance or avoidance behavior, depending on its substrates.</text>
</comment>
<dbReference type="EMBL" id="OU899035">
    <property type="protein sequence ID" value="CAH1724355.1"/>
    <property type="molecule type" value="Genomic_DNA"/>
</dbReference>
<dbReference type="PANTHER" id="PTHR21143">
    <property type="entry name" value="INVERTEBRATE GUSTATORY RECEPTOR"/>
    <property type="match status" value="1"/>
</dbReference>
<reference evidence="9" key="1">
    <citation type="submission" date="2022-02" db="EMBL/GenBank/DDBJ databases">
        <authorList>
            <person name="King R."/>
        </authorList>
    </citation>
    <scope>NUCLEOTIDE SEQUENCE</scope>
</reference>
<dbReference type="GO" id="GO:0030424">
    <property type="term" value="C:axon"/>
    <property type="evidence" value="ECO:0007669"/>
    <property type="project" value="TreeGrafter"/>
</dbReference>
<evidence type="ECO:0000256" key="7">
    <source>
        <dbReference type="ARBA" id="ARBA00023224"/>
    </source>
</evidence>
<evidence type="ECO:0000256" key="3">
    <source>
        <dbReference type="ARBA" id="ARBA00022692"/>
    </source>
</evidence>
<evidence type="ECO:0000256" key="4">
    <source>
        <dbReference type="ARBA" id="ARBA00022989"/>
    </source>
</evidence>
<keyword evidence="3 8" id="KW-0812">Transmembrane</keyword>
<evidence type="ECO:0000256" key="6">
    <source>
        <dbReference type="ARBA" id="ARBA00023170"/>
    </source>
</evidence>
<organism evidence="9 10">
    <name type="scientific">Aphis gossypii</name>
    <name type="common">Cotton aphid</name>
    <dbReference type="NCBI Taxonomy" id="80765"/>
    <lineage>
        <taxon>Eukaryota</taxon>
        <taxon>Metazoa</taxon>
        <taxon>Ecdysozoa</taxon>
        <taxon>Arthropoda</taxon>
        <taxon>Hexapoda</taxon>
        <taxon>Insecta</taxon>
        <taxon>Pterygota</taxon>
        <taxon>Neoptera</taxon>
        <taxon>Paraneoptera</taxon>
        <taxon>Hemiptera</taxon>
        <taxon>Sternorrhyncha</taxon>
        <taxon>Aphidomorpha</taxon>
        <taxon>Aphidoidea</taxon>
        <taxon>Aphididae</taxon>
        <taxon>Aphidini</taxon>
        <taxon>Aphis</taxon>
        <taxon>Aphis</taxon>
    </lineage>
</organism>
<name>A0A9P0J1E0_APHGO</name>
<dbReference type="Proteomes" id="UP001154329">
    <property type="component" value="Chromosome 2"/>
</dbReference>
<dbReference type="GO" id="GO:0030425">
    <property type="term" value="C:dendrite"/>
    <property type="evidence" value="ECO:0007669"/>
    <property type="project" value="TreeGrafter"/>
</dbReference>
<comment type="caution">
    <text evidence="8">Lacks conserved residue(s) required for the propagation of feature annotation.</text>
</comment>
<keyword evidence="2 8" id="KW-1003">Cell membrane</keyword>
<dbReference type="GO" id="GO:0008049">
    <property type="term" value="P:male courtship behavior"/>
    <property type="evidence" value="ECO:0007669"/>
    <property type="project" value="TreeGrafter"/>
</dbReference>
<dbReference type="Pfam" id="PF08395">
    <property type="entry name" value="7tm_7"/>
    <property type="match status" value="1"/>
</dbReference>
<evidence type="ECO:0000256" key="5">
    <source>
        <dbReference type="ARBA" id="ARBA00023136"/>
    </source>
</evidence>
<feature type="transmembrane region" description="Helical" evidence="8">
    <location>
        <begin position="305"/>
        <end position="325"/>
    </location>
</feature>
<dbReference type="GO" id="GO:0043025">
    <property type="term" value="C:neuronal cell body"/>
    <property type="evidence" value="ECO:0007669"/>
    <property type="project" value="TreeGrafter"/>
</dbReference>
<dbReference type="GO" id="GO:0007165">
    <property type="term" value="P:signal transduction"/>
    <property type="evidence" value="ECO:0007669"/>
    <property type="project" value="UniProtKB-KW"/>
</dbReference>
<reference evidence="9" key="2">
    <citation type="submission" date="2022-10" db="EMBL/GenBank/DDBJ databases">
        <authorList>
            <consortium name="ENA_rothamsted_submissions"/>
            <consortium name="culmorum"/>
            <person name="King R."/>
        </authorList>
    </citation>
    <scope>NUCLEOTIDE SEQUENCE</scope>
</reference>
<keyword evidence="6 8" id="KW-0675">Receptor</keyword>
<evidence type="ECO:0000256" key="2">
    <source>
        <dbReference type="ARBA" id="ARBA00022475"/>
    </source>
</evidence>
<evidence type="ECO:0000256" key="8">
    <source>
        <dbReference type="RuleBase" id="RU363108"/>
    </source>
</evidence>
<evidence type="ECO:0000256" key="1">
    <source>
        <dbReference type="ARBA" id="ARBA00004651"/>
    </source>
</evidence>
<dbReference type="GO" id="GO:0007635">
    <property type="term" value="P:chemosensory behavior"/>
    <property type="evidence" value="ECO:0007669"/>
    <property type="project" value="TreeGrafter"/>
</dbReference>
<keyword evidence="7 8" id="KW-0807">Transducer</keyword>
<keyword evidence="10" id="KW-1185">Reference proteome</keyword>
<protein>
    <recommendedName>
        <fullName evidence="8">Gustatory receptor</fullName>
    </recommendedName>
</protein>
<dbReference type="GO" id="GO:0050909">
    <property type="term" value="P:sensory perception of taste"/>
    <property type="evidence" value="ECO:0007669"/>
    <property type="project" value="InterPro"/>
</dbReference>